<keyword evidence="3" id="KW-0378">Hydrolase</keyword>
<comment type="caution">
    <text evidence="3">The sequence shown here is derived from an EMBL/GenBank/DDBJ whole genome shotgun (WGS) entry which is preliminary data.</text>
</comment>
<dbReference type="EMBL" id="VSSQ01048605">
    <property type="protein sequence ID" value="MPN02654.1"/>
    <property type="molecule type" value="Genomic_DNA"/>
</dbReference>
<organism evidence="3">
    <name type="scientific">bioreactor metagenome</name>
    <dbReference type="NCBI Taxonomy" id="1076179"/>
    <lineage>
        <taxon>unclassified sequences</taxon>
        <taxon>metagenomes</taxon>
        <taxon>ecological metagenomes</taxon>
    </lineage>
</organism>
<feature type="domain" description="Sporulation stage IV protein A C-terminal" evidence="2">
    <location>
        <begin position="180"/>
        <end position="255"/>
    </location>
</feature>
<dbReference type="Pfam" id="PF20438">
    <property type="entry name" value="SpoIVA_middle"/>
    <property type="match status" value="1"/>
</dbReference>
<protein>
    <submittedName>
        <fullName evidence="3">Stage IV sporulation protein A</fullName>
        <ecNumber evidence="3">3.6.1.3</ecNumber>
    </submittedName>
</protein>
<accession>A0A645EPX0</accession>
<name>A0A645EPX0_9ZZZZ</name>
<gene>
    <name evidence="3" type="primary">spoIVA_14</name>
    <name evidence="3" type="ORF">SDC9_149870</name>
</gene>
<dbReference type="InterPro" id="IPR046841">
    <property type="entry name" value="SpoIVA_middle"/>
</dbReference>
<feature type="domain" description="Stage IV sporulation protein A middle" evidence="1">
    <location>
        <begin position="2"/>
        <end position="179"/>
    </location>
</feature>
<dbReference type="AlphaFoldDB" id="A0A645EPX0"/>
<reference evidence="3" key="1">
    <citation type="submission" date="2019-08" db="EMBL/GenBank/DDBJ databases">
        <authorList>
            <person name="Kucharzyk K."/>
            <person name="Murdoch R.W."/>
            <person name="Higgins S."/>
            <person name="Loffler F."/>
        </authorList>
    </citation>
    <scope>NUCLEOTIDE SEQUENCE</scope>
</reference>
<evidence type="ECO:0000259" key="1">
    <source>
        <dbReference type="Pfam" id="PF20438"/>
    </source>
</evidence>
<dbReference type="InterPro" id="IPR046840">
    <property type="entry name" value="SpoIVA_C"/>
</dbReference>
<dbReference type="EC" id="3.6.1.3" evidence="3"/>
<evidence type="ECO:0000259" key="2">
    <source>
        <dbReference type="Pfam" id="PF20439"/>
    </source>
</evidence>
<dbReference type="GO" id="GO:0016787">
    <property type="term" value="F:hydrolase activity"/>
    <property type="evidence" value="ECO:0007669"/>
    <property type="project" value="UniProtKB-KW"/>
</dbReference>
<sequence length="255" mass="28261">MRELDVFLPPWVDALDGDHPLKTALFTAIRESAGGLDKIRGIDAAVEKMNGRDNISSAKVETIDLGTGVAAARIELPHELFYQTLADRSGFSVTDDGDLMSLMTDLAKVKKEYDKVKTALDDVREKGYGIVVPSIDELTLEEPEIVKQGGRYGVRLKASAPSIHMIRADIKTSVSPVIGNEKQSEQMMDYLLEEFQGDTSKIWQSNIFGRSFNELVSEDLQTKLKHMPDDAQHKLQETLQRIINEGSGGLICIIL</sequence>
<evidence type="ECO:0000313" key="3">
    <source>
        <dbReference type="EMBL" id="MPN02654.1"/>
    </source>
</evidence>
<proteinExistence type="predicted"/>
<dbReference type="Pfam" id="PF20439">
    <property type="entry name" value="SpoIVA_C"/>
    <property type="match status" value="1"/>
</dbReference>